<proteinExistence type="predicted"/>
<protein>
    <submittedName>
        <fullName evidence="1">Uncharacterized protein</fullName>
    </submittedName>
</protein>
<accession>A0A7W6V0Y4</accession>
<evidence type="ECO:0000313" key="1">
    <source>
        <dbReference type="EMBL" id="MBB4447927.1"/>
    </source>
</evidence>
<comment type="caution">
    <text evidence="1">The sequence shown here is derived from an EMBL/GenBank/DDBJ whole genome shotgun (WGS) entry which is preliminary data.</text>
</comment>
<dbReference type="EMBL" id="JACIHM010000005">
    <property type="protein sequence ID" value="MBB4447927.1"/>
    <property type="molecule type" value="Genomic_DNA"/>
</dbReference>
<dbReference type="Proteomes" id="UP000576087">
    <property type="component" value="Unassembled WGS sequence"/>
</dbReference>
<gene>
    <name evidence="1" type="ORF">GGE35_003762</name>
</gene>
<organism evidence="1 2">
    <name type="scientific">Aliirhizobium cellulosilyticum</name>
    <dbReference type="NCBI Taxonomy" id="393664"/>
    <lineage>
        <taxon>Bacteria</taxon>
        <taxon>Pseudomonadati</taxon>
        <taxon>Pseudomonadota</taxon>
        <taxon>Alphaproteobacteria</taxon>
        <taxon>Hyphomicrobiales</taxon>
        <taxon>Rhizobiaceae</taxon>
        <taxon>Aliirhizobium</taxon>
    </lineage>
</organism>
<sequence length="32" mass="3734">MKFVQVIEMIAGRFEIIPDLLPDLKETVFRNA</sequence>
<reference evidence="1 2" key="1">
    <citation type="submission" date="2020-08" db="EMBL/GenBank/DDBJ databases">
        <title>Genomic Encyclopedia of Type Strains, Phase IV (KMG-V): Genome sequencing to study the core and pangenomes of soil and plant-associated prokaryotes.</title>
        <authorList>
            <person name="Whitman W."/>
        </authorList>
    </citation>
    <scope>NUCLEOTIDE SEQUENCE [LARGE SCALE GENOMIC DNA]</scope>
    <source>
        <strain evidence="1 2">SEMIA 452</strain>
    </source>
</reference>
<name>A0A7W6V0Y4_9HYPH</name>
<evidence type="ECO:0000313" key="2">
    <source>
        <dbReference type="Proteomes" id="UP000576087"/>
    </source>
</evidence>
<dbReference type="AlphaFoldDB" id="A0A7W6V0Y4"/>